<feature type="transmembrane region" description="Helical" evidence="1">
    <location>
        <begin position="57"/>
        <end position="76"/>
    </location>
</feature>
<dbReference type="RefSeq" id="WP_301129571.1">
    <property type="nucleotide sequence ID" value="NZ_JAUHPV010000007.1"/>
</dbReference>
<sequence length="139" mass="15707">MGEISFLAVPTREVTDPSGVQWRVQIRGGWGRAAKGPEGSGRFGRWLNGLNWDQADMLALIPLAWFVVAALPYYLWTRLAYAIKRRTDWWAEAVMFGEEDDVTVAAFREPTKEVAAERALVLLAEIRTGRLAVEVREED</sequence>
<dbReference type="Proteomes" id="UP001172738">
    <property type="component" value="Unassembled WGS sequence"/>
</dbReference>
<keyword evidence="1" id="KW-0472">Membrane</keyword>
<name>A0ABT8G3L7_9MICO</name>
<accession>A0ABT8G3L7</accession>
<proteinExistence type="predicted"/>
<keyword evidence="1" id="KW-1133">Transmembrane helix</keyword>
<dbReference type="EMBL" id="JAUHPV010000007">
    <property type="protein sequence ID" value="MDN4473747.1"/>
    <property type="molecule type" value="Genomic_DNA"/>
</dbReference>
<keyword evidence="3" id="KW-1185">Reference proteome</keyword>
<reference evidence="2" key="1">
    <citation type="submission" date="2023-06" db="EMBL/GenBank/DDBJ databases">
        <title>SYSU T00b26.</title>
        <authorList>
            <person name="Gao L."/>
            <person name="Fang B.-Z."/>
            <person name="Li W.-J."/>
        </authorList>
    </citation>
    <scope>NUCLEOTIDE SEQUENCE</scope>
    <source>
        <strain evidence="2">SYSU T00b26</strain>
    </source>
</reference>
<gene>
    <name evidence="2" type="ORF">QQX04_12150</name>
</gene>
<comment type="caution">
    <text evidence="2">The sequence shown here is derived from an EMBL/GenBank/DDBJ whole genome shotgun (WGS) entry which is preliminary data.</text>
</comment>
<protein>
    <submittedName>
        <fullName evidence="2">Uncharacterized protein</fullName>
    </submittedName>
</protein>
<evidence type="ECO:0000313" key="3">
    <source>
        <dbReference type="Proteomes" id="UP001172738"/>
    </source>
</evidence>
<evidence type="ECO:0000256" key="1">
    <source>
        <dbReference type="SAM" id="Phobius"/>
    </source>
</evidence>
<keyword evidence="1" id="KW-0812">Transmembrane</keyword>
<evidence type="ECO:0000313" key="2">
    <source>
        <dbReference type="EMBL" id="MDN4473747.1"/>
    </source>
</evidence>
<organism evidence="2 3">
    <name type="scientific">Demequina zhanjiangensis</name>
    <dbReference type="NCBI Taxonomy" id="3051659"/>
    <lineage>
        <taxon>Bacteria</taxon>
        <taxon>Bacillati</taxon>
        <taxon>Actinomycetota</taxon>
        <taxon>Actinomycetes</taxon>
        <taxon>Micrococcales</taxon>
        <taxon>Demequinaceae</taxon>
        <taxon>Demequina</taxon>
    </lineage>
</organism>